<proteinExistence type="predicted"/>
<keyword evidence="2" id="KW-1185">Reference proteome</keyword>
<gene>
    <name evidence="1" type="ORF">CFP56_014448</name>
</gene>
<evidence type="ECO:0000313" key="1">
    <source>
        <dbReference type="EMBL" id="KAK7841968.1"/>
    </source>
</evidence>
<evidence type="ECO:0000313" key="2">
    <source>
        <dbReference type="Proteomes" id="UP000237347"/>
    </source>
</evidence>
<comment type="caution">
    <text evidence="1">The sequence shown here is derived from an EMBL/GenBank/DDBJ whole genome shotgun (WGS) entry which is preliminary data.</text>
</comment>
<dbReference type="AlphaFoldDB" id="A0AAW0KQW2"/>
<sequence>MDYRPLELLIQSAQGLKYGNHITKMKSFAVIFICVHNNGGKNIGRLGRWFKTQLGTFSLIIKLKSCRKTHCARDNDIGEVRVPIKELLEGFGDAREDKRHVSVLNLDGIAEGTLAFACKFGKTLEHPPADLPPVNIKNAAPKVRRKRNNFASFWDELGLYGAFTSGAEC</sequence>
<accession>A0AAW0KQW2</accession>
<organism evidence="1 2">
    <name type="scientific">Quercus suber</name>
    <name type="common">Cork oak</name>
    <dbReference type="NCBI Taxonomy" id="58331"/>
    <lineage>
        <taxon>Eukaryota</taxon>
        <taxon>Viridiplantae</taxon>
        <taxon>Streptophyta</taxon>
        <taxon>Embryophyta</taxon>
        <taxon>Tracheophyta</taxon>
        <taxon>Spermatophyta</taxon>
        <taxon>Magnoliopsida</taxon>
        <taxon>eudicotyledons</taxon>
        <taxon>Gunneridae</taxon>
        <taxon>Pentapetalae</taxon>
        <taxon>rosids</taxon>
        <taxon>fabids</taxon>
        <taxon>Fagales</taxon>
        <taxon>Fagaceae</taxon>
        <taxon>Quercus</taxon>
    </lineage>
</organism>
<name>A0AAW0KQW2_QUESU</name>
<protein>
    <submittedName>
        <fullName evidence="1">Uncharacterized protein</fullName>
    </submittedName>
</protein>
<dbReference type="Proteomes" id="UP000237347">
    <property type="component" value="Unassembled WGS sequence"/>
</dbReference>
<dbReference type="EMBL" id="PKMF04000229">
    <property type="protein sequence ID" value="KAK7841968.1"/>
    <property type="molecule type" value="Genomic_DNA"/>
</dbReference>
<reference evidence="1 2" key="1">
    <citation type="journal article" date="2018" name="Sci. Data">
        <title>The draft genome sequence of cork oak.</title>
        <authorList>
            <person name="Ramos A.M."/>
            <person name="Usie A."/>
            <person name="Barbosa P."/>
            <person name="Barros P.M."/>
            <person name="Capote T."/>
            <person name="Chaves I."/>
            <person name="Simoes F."/>
            <person name="Abreu I."/>
            <person name="Carrasquinho I."/>
            <person name="Faro C."/>
            <person name="Guimaraes J.B."/>
            <person name="Mendonca D."/>
            <person name="Nobrega F."/>
            <person name="Rodrigues L."/>
            <person name="Saibo N.J.M."/>
            <person name="Varela M.C."/>
            <person name="Egas C."/>
            <person name="Matos J."/>
            <person name="Miguel C.M."/>
            <person name="Oliveira M.M."/>
            <person name="Ricardo C.P."/>
            <person name="Goncalves S."/>
        </authorList>
    </citation>
    <scope>NUCLEOTIDE SEQUENCE [LARGE SCALE GENOMIC DNA]</scope>
    <source>
        <strain evidence="2">cv. HL8</strain>
    </source>
</reference>